<dbReference type="PROSITE" id="PS50894">
    <property type="entry name" value="HPT"/>
    <property type="match status" value="1"/>
</dbReference>
<gene>
    <name evidence="3" type="ORF">C1875_07915</name>
</gene>
<feature type="modified residue" description="Phosphohistidine" evidence="1">
    <location>
        <position position="63"/>
    </location>
</feature>
<dbReference type="AlphaFoldDB" id="A0A369MGT9"/>
<keyword evidence="1" id="KW-0597">Phosphoprotein</keyword>
<evidence type="ECO:0000313" key="3">
    <source>
        <dbReference type="EMBL" id="RDB70291.1"/>
    </source>
</evidence>
<keyword evidence="3" id="KW-0808">Transferase</keyword>
<evidence type="ECO:0000259" key="2">
    <source>
        <dbReference type="PROSITE" id="PS50894"/>
    </source>
</evidence>
<evidence type="ECO:0000256" key="1">
    <source>
        <dbReference type="PROSITE-ProRule" id="PRU00110"/>
    </source>
</evidence>
<organism evidence="3 4">
    <name type="scientific">Eggerthella lenta</name>
    <name type="common">Eubacterium lentum</name>
    <dbReference type="NCBI Taxonomy" id="84112"/>
    <lineage>
        <taxon>Bacteria</taxon>
        <taxon>Bacillati</taxon>
        <taxon>Actinomycetota</taxon>
        <taxon>Coriobacteriia</taxon>
        <taxon>Eggerthellales</taxon>
        <taxon>Eggerthellaceae</taxon>
        <taxon>Eggerthella</taxon>
    </lineage>
</organism>
<dbReference type="RefSeq" id="WP_114533807.1">
    <property type="nucleotide sequence ID" value="NZ_JAHLPF010000007.1"/>
</dbReference>
<dbReference type="InterPro" id="IPR008207">
    <property type="entry name" value="Sig_transdc_His_kin_Hpt_dom"/>
</dbReference>
<comment type="caution">
    <text evidence="3">The sequence shown here is derived from an EMBL/GenBank/DDBJ whole genome shotgun (WGS) entry which is preliminary data.</text>
</comment>
<proteinExistence type="predicted"/>
<sequence>MTNDQTAMLARYGIDYAEAMERFCGNESLFARIAVKYLDDPHVDALEAAMASGDAAAAEREAHSLKGVAGNLSFVRLYDLAARVTDALRANDIDSARTLMPDLRESHVAVLEALTNLEEWGLSTSMR</sequence>
<dbReference type="Gene3D" id="1.20.120.160">
    <property type="entry name" value="HPT domain"/>
    <property type="match status" value="1"/>
</dbReference>
<dbReference type="Pfam" id="PF01627">
    <property type="entry name" value="Hpt"/>
    <property type="match status" value="1"/>
</dbReference>
<protein>
    <submittedName>
        <fullName evidence="3">Histidine kinase</fullName>
    </submittedName>
</protein>
<reference evidence="3 4" key="1">
    <citation type="journal article" date="2018" name="Elife">
        <title>Discovery and characterization of a prevalent human gut bacterial enzyme sufficient for the inactivation of a family of plant toxins.</title>
        <authorList>
            <person name="Koppel N."/>
            <person name="Bisanz J.E."/>
            <person name="Pandelia M.E."/>
            <person name="Turnbaugh P.J."/>
            <person name="Balskus E.P."/>
        </authorList>
    </citation>
    <scope>NUCLEOTIDE SEQUENCE [LARGE SCALE GENOMIC DNA]</scope>
    <source>
        <strain evidence="3 4">W1 BHI 6</strain>
    </source>
</reference>
<accession>A0A369MGT9</accession>
<dbReference type="InterPro" id="IPR036641">
    <property type="entry name" value="HPT_dom_sf"/>
</dbReference>
<evidence type="ECO:0000313" key="4">
    <source>
        <dbReference type="Proteomes" id="UP000253970"/>
    </source>
</evidence>
<dbReference type="Proteomes" id="UP000253970">
    <property type="component" value="Unassembled WGS sequence"/>
</dbReference>
<dbReference type="SUPFAM" id="SSF47226">
    <property type="entry name" value="Histidine-containing phosphotransfer domain, HPT domain"/>
    <property type="match status" value="1"/>
</dbReference>
<dbReference type="EMBL" id="PPTU01000010">
    <property type="protein sequence ID" value="RDB70291.1"/>
    <property type="molecule type" value="Genomic_DNA"/>
</dbReference>
<keyword evidence="3" id="KW-0418">Kinase</keyword>
<dbReference type="GO" id="GO:0016301">
    <property type="term" value="F:kinase activity"/>
    <property type="evidence" value="ECO:0007669"/>
    <property type="project" value="UniProtKB-KW"/>
</dbReference>
<dbReference type="GO" id="GO:0000160">
    <property type="term" value="P:phosphorelay signal transduction system"/>
    <property type="evidence" value="ECO:0007669"/>
    <property type="project" value="InterPro"/>
</dbReference>
<feature type="domain" description="HPt" evidence="2">
    <location>
        <begin position="24"/>
        <end position="117"/>
    </location>
</feature>
<dbReference type="SMART" id="SM00073">
    <property type="entry name" value="HPT"/>
    <property type="match status" value="1"/>
</dbReference>
<name>A0A369MGT9_EGGLN</name>